<dbReference type="CDD" id="cd06267">
    <property type="entry name" value="PBP1_LacI_sugar_binding-like"/>
    <property type="match status" value="1"/>
</dbReference>
<dbReference type="RefSeq" id="WP_184862242.1">
    <property type="nucleotide sequence ID" value="NZ_BAAAWY010000007.1"/>
</dbReference>
<keyword evidence="3" id="KW-0804">Transcription</keyword>
<accession>A0A7W9NH43</accession>
<dbReference type="CDD" id="cd01392">
    <property type="entry name" value="HTH_LacI"/>
    <property type="match status" value="1"/>
</dbReference>
<dbReference type="InterPro" id="IPR000843">
    <property type="entry name" value="HTH_LacI"/>
</dbReference>
<dbReference type="Pfam" id="PF00356">
    <property type="entry name" value="LacI"/>
    <property type="match status" value="1"/>
</dbReference>
<evidence type="ECO:0000313" key="6">
    <source>
        <dbReference type="Proteomes" id="UP000585638"/>
    </source>
</evidence>
<name>A0A7W9NH43_9PSEU</name>
<dbReference type="Pfam" id="PF13377">
    <property type="entry name" value="Peripla_BP_3"/>
    <property type="match status" value="1"/>
</dbReference>
<dbReference type="Proteomes" id="UP000585638">
    <property type="component" value="Unassembled WGS sequence"/>
</dbReference>
<dbReference type="PANTHER" id="PTHR30146:SF109">
    <property type="entry name" value="HTH-TYPE TRANSCRIPTIONAL REGULATOR GALS"/>
    <property type="match status" value="1"/>
</dbReference>
<evidence type="ECO:0000259" key="4">
    <source>
        <dbReference type="PROSITE" id="PS50932"/>
    </source>
</evidence>
<dbReference type="AlphaFoldDB" id="A0A7W9NH43"/>
<sequence>MSTDQAPPTLEHVAKVAGVSRATVSRVVNGIRNVDPELREAVERAIEQTGYVPNRAARSLVTRRTGAVALVVSEPTKHTDAFAGGVFADPFFGRVVSGVLSVLGPMDVNPVLMLVDSEKARAQLINRLRQDRFDGVLLISIDPRDPLPAQLTQAGVPTVMFARPARSTPISYVDVAHEDGARLAADHLVARGCKQVATISGPLDTPAGQDRLSGFRSAMARHGQAYVPSAEGDFTQTGGERATEMLLLTQPFDGLFVANDLMAMGALDVLRKHGKRVPEDVSVVGFDDSGAALSCRPQLTTIRQPVEDMAAEMARLVVDRISGEGQRVTSVIFEPALVVRGSS</sequence>
<dbReference type="InterPro" id="IPR046335">
    <property type="entry name" value="LacI/GalR-like_sensor"/>
</dbReference>
<dbReference type="GO" id="GO:0000976">
    <property type="term" value="F:transcription cis-regulatory region binding"/>
    <property type="evidence" value="ECO:0007669"/>
    <property type="project" value="TreeGrafter"/>
</dbReference>
<dbReference type="InterPro" id="IPR028082">
    <property type="entry name" value="Peripla_BP_I"/>
</dbReference>
<reference evidence="5 6" key="1">
    <citation type="submission" date="2020-08" db="EMBL/GenBank/DDBJ databases">
        <title>Sequencing the genomes of 1000 actinobacteria strains.</title>
        <authorList>
            <person name="Klenk H.-P."/>
        </authorList>
    </citation>
    <scope>NUCLEOTIDE SEQUENCE [LARGE SCALE GENOMIC DNA]</scope>
    <source>
        <strain evidence="5 6">DSM 43851</strain>
    </source>
</reference>
<dbReference type="GO" id="GO:0003700">
    <property type="term" value="F:DNA-binding transcription factor activity"/>
    <property type="evidence" value="ECO:0007669"/>
    <property type="project" value="TreeGrafter"/>
</dbReference>
<dbReference type="SUPFAM" id="SSF53822">
    <property type="entry name" value="Periplasmic binding protein-like I"/>
    <property type="match status" value="1"/>
</dbReference>
<dbReference type="InterPro" id="IPR010982">
    <property type="entry name" value="Lambda_DNA-bd_dom_sf"/>
</dbReference>
<evidence type="ECO:0000256" key="2">
    <source>
        <dbReference type="ARBA" id="ARBA00023125"/>
    </source>
</evidence>
<evidence type="ECO:0000313" key="5">
    <source>
        <dbReference type="EMBL" id="MBB5891846.1"/>
    </source>
</evidence>
<protein>
    <submittedName>
        <fullName evidence="5">DNA-binding LacI/PurR family transcriptional regulator</fullName>
    </submittedName>
</protein>
<dbReference type="PANTHER" id="PTHR30146">
    <property type="entry name" value="LACI-RELATED TRANSCRIPTIONAL REPRESSOR"/>
    <property type="match status" value="1"/>
</dbReference>
<gene>
    <name evidence="5" type="ORF">BJ998_003042</name>
</gene>
<feature type="domain" description="HTH lacI-type" evidence="4">
    <location>
        <begin position="8"/>
        <end position="62"/>
    </location>
</feature>
<evidence type="ECO:0000256" key="3">
    <source>
        <dbReference type="ARBA" id="ARBA00023163"/>
    </source>
</evidence>
<dbReference type="Gene3D" id="3.40.50.2300">
    <property type="match status" value="2"/>
</dbReference>
<dbReference type="SMART" id="SM00354">
    <property type="entry name" value="HTH_LACI"/>
    <property type="match status" value="1"/>
</dbReference>
<evidence type="ECO:0000256" key="1">
    <source>
        <dbReference type="ARBA" id="ARBA00023015"/>
    </source>
</evidence>
<dbReference type="Gene3D" id="1.10.260.40">
    <property type="entry name" value="lambda repressor-like DNA-binding domains"/>
    <property type="match status" value="1"/>
</dbReference>
<dbReference type="PROSITE" id="PS50932">
    <property type="entry name" value="HTH_LACI_2"/>
    <property type="match status" value="1"/>
</dbReference>
<dbReference type="SUPFAM" id="SSF47413">
    <property type="entry name" value="lambda repressor-like DNA-binding domains"/>
    <property type="match status" value="1"/>
</dbReference>
<keyword evidence="6" id="KW-1185">Reference proteome</keyword>
<dbReference type="PRINTS" id="PR00036">
    <property type="entry name" value="HTHLACI"/>
</dbReference>
<comment type="caution">
    <text evidence="5">The sequence shown here is derived from an EMBL/GenBank/DDBJ whole genome shotgun (WGS) entry which is preliminary data.</text>
</comment>
<organism evidence="5 6">
    <name type="scientific">Kutzneria kofuensis</name>
    <dbReference type="NCBI Taxonomy" id="103725"/>
    <lineage>
        <taxon>Bacteria</taxon>
        <taxon>Bacillati</taxon>
        <taxon>Actinomycetota</taxon>
        <taxon>Actinomycetes</taxon>
        <taxon>Pseudonocardiales</taxon>
        <taxon>Pseudonocardiaceae</taxon>
        <taxon>Kutzneria</taxon>
    </lineage>
</organism>
<proteinExistence type="predicted"/>
<keyword evidence="1" id="KW-0805">Transcription regulation</keyword>
<dbReference type="EMBL" id="JACHIR010000001">
    <property type="protein sequence ID" value="MBB5891846.1"/>
    <property type="molecule type" value="Genomic_DNA"/>
</dbReference>
<keyword evidence="2 5" id="KW-0238">DNA-binding</keyword>